<evidence type="ECO:0000313" key="5">
    <source>
        <dbReference type="EMBL" id="MFG6429679.1"/>
    </source>
</evidence>
<feature type="domain" description="Glycosyl hydrolase family 13 catalytic" evidence="4">
    <location>
        <begin position="6"/>
        <end position="439"/>
    </location>
</feature>
<dbReference type="RefSeq" id="WP_394477312.1">
    <property type="nucleotide sequence ID" value="NZ_JBIGHV010000002.1"/>
</dbReference>
<dbReference type="InterPro" id="IPR022527">
    <property type="entry name" value="Sucrose_phospho"/>
</dbReference>
<dbReference type="CDD" id="cd11355">
    <property type="entry name" value="AmyAc_Sucrose_phosphorylase"/>
    <property type="match status" value="1"/>
</dbReference>
<dbReference type="InterPro" id="IPR045857">
    <property type="entry name" value="O16G_dom_2"/>
</dbReference>
<dbReference type="NCBIfam" id="TIGR03852">
    <property type="entry name" value="sucrose_gtfA"/>
    <property type="match status" value="1"/>
</dbReference>
<dbReference type="InterPro" id="IPR017853">
    <property type="entry name" value="GH"/>
</dbReference>
<dbReference type="InterPro" id="IPR006047">
    <property type="entry name" value="GH13_cat_dom"/>
</dbReference>
<keyword evidence="2 5" id="KW-0328">Glycosyltransferase</keyword>
<dbReference type="SUPFAM" id="SSF51445">
    <property type="entry name" value="(Trans)glycosidases"/>
    <property type="match status" value="1"/>
</dbReference>
<dbReference type="PIRSF" id="PIRSF003059">
    <property type="entry name" value="Sucrose_phosphorylase"/>
    <property type="match status" value="1"/>
</dbReference>
<dbReference type="Proteomes" id="UP001606210">
    <property type="component" value="Unassembled WGS sequence"/>
</dbReference>
<dbReference type="Gene3D" id="3.90.400.10">
    <property type="entry name" value="Oligo-1,6-glucosidase, Domain 2"/>
    <property type="match status" value="1"/>
</dbReference>
<proteinExistence type="inferred from homology"/>
<reference evidence="5 6" key="1">
    <citation type="submission" date="2024-08" db="EMBL/GenBank/DDBJ databases">
        <authorList>
            <person name="Lu H."/>
        </authorList>
    </citation>
    <scope>NUCLEOTIDE SEQUENCE [LARGE SCALE GENOMIC DNA]</scope>
    <source>
        <strain evidence="5 6">LYH14W</strain>
    </source>
</reference>
<evidence type="ECO:0000259" key="4">
    <source>
        <dbReference type="SMART" id="SM00642"/>
    </source>
</evidence>
<dbReference type="EC" id="2.4.1.7" evidence="5"/>
<evidence type="ECO:0000256" key="3">
    <source>
        <dbReference type="ARBA" id="ARBA00022679"/>
    </source>
</evidence>
<keyword evidence="6" id="KW-1185">Reference proteome</keyword>
<evidence type="ECO:0000256" key="1">
    <source>
        <dbReference type="ARBA" id="ARBA00008452"/>
    </source>
</evidence>
<dbReference type="InterPro" id="IPR016377">
    <property type="entry name" value="Sucrose_GGa_phosphorylase-rel"/>
</dbReference>
<dbReference type="PANTHER" id="PTHR38784">
    <property type="entry name" value="SUCROSE PHOSPHORYLASE"/>
    <property type="match status" value="1"/>
</dbReference>
<dbReference type="SMART" id="SM00642">
    <property type="entry name" value="Aamy"/>
    <property type="match status" value="1"/>
</dbReference>
<dbReference type="PANTHER" id="PTHR38784:SF1">
    <property type="entry name" value="SUCROSE PHOSPHORYLASE"/>
    <property type="match status" value="1"/>
</dbReference>
<evidence type="ECO:0000313" key="6">
    <source>
        <dbReference type="Proteomes" id="UP001606210"/>
    </source>
</evidence>
<sequence>MKNQVQLITYVDRLGGRRDGADLARLKRLLGAPGSPLQGVFGGVHLLPFFDAIDGADAGFDPIDHTRVDPRLGDWRDIKALTEDLDVMADVIVNHMSAESPQFLDYSEKGEASAYAGLFLTLDAVFPDGATERGLLAVYRPRPGLPLTYAALKNGERRILWTTFTAAQIDIAVRHPQGRAYLASILQTLAGNGIRMVRLDAVGYAIKKAGASCFMMPETFDFIAEFAAEARALGIEVLVEIHAYYQRQIEIARQVDWVYDFALPPLVLHAFNFHTASALKRWIAVRPTNALTVLDTHDGIGIIDIGADASDRAAHPGLVPPEELDALVERIHAASGGQSRQATGAAASNLDLYQVNCTFFDAMGRDETAYLLARAIQFFLPGVPQVYYVGLLAGHNDMDLLARSQVGRDINRHHYNEEEIARDCERPVVRRLIELIRLRNSHVAFAGSFHVEPSADDELQLRWQHGNEWAALRVNFSSLAHELSFSSADVGRETLAFS</sequence>
<organism evidence="5 6">
    <name type="scientific">Pelomonas parva</name>
    <dbReference type="NCBI Taxonomy" id="3299032"/>
    <lineage>
        <taxon>Bacteria</taxon>
        <taxon>Pseudomonadati</taxon>
        <taxon>Pseudomonadota</taxon>
        <taxon>Betaproteobacteria</taxon>
        <taxon>Burkholderiales</taxon>
        <taxon>Sphaerotilaceae</taxon>
        <taxon>Roseateles</taxon>
    </lineage>
</organism>
<gene>
    <name evidence="5" type="primary">gtfA</name>
    <name evidence="5" type="ORF">ACG00Y_07140</name>
</gene>
<evidence type="ECO:0000256" key="2">
    <source>
        <dbReference type="ARBA" id="ARBA00022676"/>
    </source>
</evidence>
<protein>
    <submittedName>
        <fullName evidence="5">Sucrose phosphorylase</fullName>
        <ecNumber evidence="5">2.4.1.7</ecNumber>
    </submittedName>
</protein>
<name>A0ABW7EZ79_9BURK</name>
<dbReference type="Pfam" id="PF00128">
    <property type="entry name" value="Alpha-amylase"/>
    <property type="match status" value="1"/>
</dbReference>
<keyword evidence="3 5" id="KW-0808">Transferase</keyword>
<dbReference type="Gene3D" id="3.20.20.80">
    <property type="entry name" value="Glycosidases"/>
    <property type="match status" value="1"/>
</dbReference>
<dbReference type="GO" id="GO:0009018">
    <property type="term" value="F:sucrose phosphorylase activity"/>
    <property type="evidence" value="ECO:0007669"/>
    <property type="project" value="UniProtKB-EC"/>
</dbReference>
<dbReference type="EMBL" id="JBIGHV010000002">
    <property type="protein sequence ID" value="MFG6429679.1"/>
    <property type="molecule type" value="Genomic_DNA"/>
</dbReference>
<comment type="caution">
    <text evidence="5">The sequence shown here is derived from an EMBL/GenBank/DDBJ whole genome shotgun (WGS) entry which is preliminary data.</text>
</comment>
<comment type="similarity">
    <text evidence="1">Belongs to the glycosyl hydrolase 13 family. Sucrose phosphorylase subfamily.</text>
</comment>
<accession>A0ABW7EZ79</accession>